<gene>
    <name evidence="2" type="ORF">FC59_GL000526</name>
</gene>
<name>A0A0R1VPX6_9LACO</name>
<evidence type="ECO:0008006" key="4">
    <source>
        <dbReference type="Google" id="ProtNLM"/>
    </source>
</evidence>
<dbReference type="EMBL" id="AZFU01000017">
    <property type="protein sequence ID" value="KRM04835.1"/>
    <property type="molecule type" value="Genomic_DNA"/>
</dbReference>
<evidence type="ECO:0000313" key="2">
    <source>
        <dbReference type="EMBL" id="KRM04835.1"/>
    </source>
</evidence>
<sequence length="75" mass="8288">MKKRFKLAAIFVAEMFAVAPVVGMAETSTTVSADADIMQQYTFNDSGLDFTPTLKVYIAKGHKFTTSKETVYKAK</sequence>
<reference evidence="2 3" key="1">
    <citation type="journal article" date="2015" name="Genome Announc.">
        <title>Expanding the biotechnology potential of lactobacilli through comparative genomics of 213 strains and associated genera.</title>
        <authorList>
            <person name="Sun Z."/>
            <person name="Harris H.M."/>
            <person name="McCann A."/>
            <person name="Guo C."/>
            <person name="Argimon S."/>
            <person name="Zhang W."/>
            <person name="Yang X."/>
            <person name="Jeffery I.B."/>
            <person name="Cooney J.C."/>
            <person name="Kagawa T.F."/>
            <person name="Liu W."/>
            <person name="Song Y."/>
            <person name="Salvetti E."/>
            <person name="Wrobel A."/>
            <person name="Rasinkangas P."/>
            <person name="Parkhill J."/>
            <person name="Rea M.C."/>
            <person name="O'Sullivan O."/>
            <person name="Ritari J."/>
            <person name="Douillard F.P."/>
            <person name="Paul Ross R."/>
            <person name="Yang R."/>
            <person name="Briner A.E."/>
            <person name="Felis G.E."/>
            <person name="de Vos W.M."/>
            <person name="Barrangou R."/>
            <person name="Klaenhammer T.R."/>
            <person name="Caufield P.W."/>
            <person name="Cui Y."/>
            <person name="Zhang H."/>
            <person name="O'Toole P.W."/>
        </authorList>
    </citation>
    <scope>NUCLEOTIDE SEQUENCE [LARGE SCALE GENOMIC DNA]</scope>
    <source>
        <strain evidence="2 3">DSM 16761</strain>
    </source>
</reference>
<dbReference type="AlphaFoldDB" id="A0A0R1VPX6"/>
<dbReference type="OrthoDB" id="9916568at2"/>
<protein>
    <recommendedName>
        <fullName evidence="4">Cell surface protein</fullName>
    </recommendedName>
</protein>
<evidence type="ECO:0000256" key="1">
    <source>
        <dbReference type="SAM" id="SignalP"/>
    </source>
</evidence>
<organism evidence="2 3">
    <name type="scientific">Lactobacillus kitasatonis DSM 16761 = JCM 1039</name>
    <dbReference type="NCBI Taxonomy" id="1423767"/>
    <lineage>
        <taxon>Bacteria</taxon>
        <taxon>Bacillati</taxon>
        <taxon>Bacillota</taxon>
        <taxon>Bacilli</taxon>
        <taxon>Lactobacillales</taxon>
        <taxon>Lactobacillaceae</taxon>
        <taxon>Lactobacillus</taxon>
    </lineage>
</organism>
<dbReference type="PATRIC" id="fig|1423767.3.peg.543"/>
<dbReference type="Proteomes" id="UP000051307">
    <property type="component" value="Unassembled WGS sequence"/>
</dbReference>
<dbReference type="RefSeq" id="WP_025015153.1">
    <property type="nucleotide sequence ID" value="NZ_AZFU01000017.1"/>
</dbReference>
<comment type="caution">
    <text evidence="2">The sequence shown here is derived from an EMBL/GenBank/DDBJ whole genome shotgun (WGS) entry which is preliminary data.</text>
</comment>
<feature type="signal peptide" evidence="1">
    <location>
        <begin position="1"/>
        <end position="24"/>
    </location>
</feature>
<keyword evidence="1" id="KW-0732">Signal</keyword>
<accession>A0A0R1VPX6</accession>
<proteinExistence type="predicted"/>
<evidence type="ECO:0000313" key="3">
    <source>
        <dbReference type="Proteomes" id="UP000051307"/>
    </source>
</evidence>
<feature type="chain" id="PRO_5038835534" description="Cell surface protein" evidence="1">
    <location>
        <begin position="25"/>
        <end position="75"/>
    </location>
</feature>